<dbReference type="EMBL" id="MU006092">
    <property type="protein sequence ID" value="KAF2840804.1"/>
    <property type="molecule type" value="Genomic_DNA"/>
</dbReference>
<reference evidence="1" key="1">
    <citation type="journal article" date="2020" name="Stud. Mycol.">
        <title>101 Dothideomycetes genomes: a test case for predicting lifestyles and emergence of pathogens.</title>
        <authorList>
            <person name="Haridas S."/>
            <person name="Albert R."/>
            <person name="Binder M."/>
            <person name="Bloem J."/>
            <person name="Labutti K."/>
            <person name="Salamov A."/>
            <person name="Andreopoulos B."/>
            <person name="Baker S."/>
            <person name="Barry K."/>
            <person name="Bills G."/>
            <person name="Bluhm B."/>
            <person name="Cannon C."/>
            <person name="Castanera R."/>
            <person name="Culley D."/>
            <person name="Daum C."/>
            <person name="Ezra D."/>
            <person name="Gonzalez J."/>
            <person name="Henrissat B."/>
            <person name="Kuo A."/>
            <person name="Liang C."/>
            <person name="Lipzen A."/>
            <person name="Lutzoni F."/>
            <person name="Magnuson J."/>
            <person name="Mondo S."/>
            <person name="Nolan M."/>
            <person name="Ohm R."/>
            <person name="Pangilinan J."/>
            <person name="Park H.-J."/>
            <person name="Ramirez L."/>
            <person name="Alfaro M."/>
            <person name="Sun H."/>
            <person name="Tritt A."/>
            <person name="Yoshinaga Y."/>
            <person name="Zwiers L.-H."/>
            <person name="Turgeon B."/>
            <person name="Goodwin S."/>
            <person name="Spatafora J."/>
            <person name="Crous P."/>
            <person name="Grigoriev I."/>
        </authorList>
    </citation>
    <scope>NUCLEOTIDE SEQUENCE</scope>
    <source>
        <strain evidence="1">CBS 101060</strain>
    </source>
</reference>
<dbReference type="AlphaFoldDB" id="A0A9P4SE71"/>
<comment type="caution">
    <text evidence="1">The sequence shown here is derived from an EMBL/GenBank/DDBJ whole genome shotgun (WGS) entry which is preliminary data.</text>
</comment>
<evidence type="ECO:0000313" key="2">
    <source>
        <dbReference type="Proteomes" id="UP000799429"/>
    </source>
</evidence>
<protein>
    <recommendedName>
        <fullName evidence="3">Protein kinase domain-containing protein</fullName>
    </recommendedName>
</protein>
<proteinExistence type="predicted"/>
<dbReference type="Proteomes" id="UP000799429">
    <property type="component" value="Unassembled WGS sequence"/>
</dbReference>
<keyword evidence="2" id="KW-1185">Reference proteome</keyword>
<gene>
    <name evidence="1" type="ORF">M501DRAFT_1014802</name>
</gene>
<evidence type="ECO:0008006" key="3">
    <source>
        <dbReference type="Google" id="ProtNLM"/>
    </source>
</evidence>
<evidence type="ECO:0000313" key="1">
    <source>
        <dbReference type="EMBL" id="KAF2840804.1"/>
    </source>
</evidence>
<accession>A0A9P4SE71</accession>
<organism evidence="1 2">
    <name type="scientific">Patellaria atrata CBS 101060</name>
    <dbReference type="NCBI Taxonomy" id="1346257"/>
    <lineage>
        <taxon>Eukaryota</taxon>
        <taxon>Fungi</taxon>
        <taxon>Dikarya</taxon>
        <taxon>Ascomycota</taxon>
        <taxon>Pezizomycotina</taxon>
        <taxon>Dothideomycetes</taxon>
        <taxon>Dothideomycetes incertae sedis</taxon>
        <taxon>Patellariales</taxon>
        <taxon>Patellariaceae</taxon>
        <taxon>Patellaria</taxon>
    </lineage>
</organism>
<dbReference type="OrthoDB" id="1911848at2759"/>
<name>A0A9P4SE71_9PEZI</name>
<sequence>MDYWASDNSDSNVPTIPFLEKEVTYDPSEDSGERSLGTCRLGEPERIVDVVFEWRPSTRPDNLVNILEYVHDEVALENDWLRPEDVYTLPIIGILEEKDRHAIAYDWPGPLLNLHDVIRKTKIPSARVRRHLASLVANKVRSMQVHHRFNHMALRTESFVFERQFDSEVPDLKHVYVLDWGRSPSPSVYQHPKYRKNESRWYYDTWSLLMVLSEIAEWKQIDGNFQNKVELSKKRTSRKEQMIDENWTGSRTSNFFNSAFQFLELDLWTLDTLPERNIKRYYNQLCKVLDVNFLE</sequence>